<evidence type="ECO:0000313" key="2">
    <source>
        <dbReference type="EMBL" id="CRG98317.1"/>
    </source>
</evidence>
<dbReference type="RefSeq" id="WP_110015903.1">
    <property type="nucleotide sequence ID" value="NZ_CATNZR010000028.1"/>
</dbReference>
<reference evidence="2" key="1">
    <citation type="submission" date="2015-03" db="EMBL/GenBank/DDBJ databases">
        <authorList>
            <person name="Murphy D."/>
        </authorList>
    </citation>
    <scope>NUCLEOTIDE SEQUENCE</scope>
    <source>
        <strain evidence="2">JIR12708</strain>
        <plasmid evidence="2">pJIR4150</plasmid>
    </source>
</reference>
<evidence type="ECO:0000259" key="1">
    <source>
        <dbReference type="Pfam" id="PF08281"/>
    </source>
</evidence>
<dbReference type="SUPFAM" id="SSF88659">
    <property type="entry name" value="Sigma3 and sigma4 domains of RNA polymerase sigma factors"/>
    <property type="match status" value="1"/>
</dbReference>
<proteinExistence type="predicted"/>
<reference evidence="2" key="2">
    <citation type="submission" date="2015-09" db="EMBL/GenBank/DDBJ databases">
        <title>Functional analysis of a bacitracin resistant determinant located on ICECp1, a novel Tn916-like element from a conjugative plasmid in Clostridium perfringens.</title>
        <authorList>
            <person name="Han X."/>
            <person name="Du X.-D."/>
            <person name="Southey L."/>
            <person name="Bulach D.M."/>
            <person name="Seemann T."/>
            <person name="Yan X.-X."/>
            <person name="Bannam T.L."/>
            <person name="Rood J.I."/>
        </authorList>
    </citation>
    <scope>NUCLEOTIDE SEQUENCE [LARGE SCALE GENOMIC DNA]</scope>
    <source>
        <strain evidence="2">JIR12708</strain>
        <plasmid evidence="2">pJIR4150</plasmid>
    </source>
</reference>
<dbReference type="GO" id="GO:0003677">
    <property type="term" value="F:DNA binding"/>
    <property type="evidence" value="ECO:0007669"/>
    <property type="project" value="InterPro"/>
</dbReference>
<name>A0A0K2Y1Q7_CLOPF</name>
<keyword evidence="2" id="KW-0614">Plasmid</keyword>
<dbReference type="InterPro" id="IPR013249">
    <property type="entry name" value="RNA_pol_sigma70_r4_t2"/>
</dbReference>
<dbReference type="GO" id="GO:0006352">
    <property type="term" value="P:DNA-templated transcription initiation"/>
    <property type="evidence" value="ECO:0007669"/>
    <property type="project" value="InterPro"/>
</dbReference>
<dbReference type="InterPro" id="IPR036388">
    <property type="entry name" value="WH-like_DNA-bd_sf"/>
</dbReference>
<dbReference type="GO" id="GO:0016987">
    <property type="term" value="F:sigma factor activity"/>
    <property type="evidence" value="ECO:0007669"/>
    <property type="project" value="InterPro"/>
</dbReference>
<dbReference type="AlphaFoldDB" id="A0A0K2Y1Q7"/>
<protein>
    <submittedName>
        <fullName evidence="2">Positive control sigma-like factor</fullName>
    </submittedName>
</protein>
<dbReference type="EMBL" id="LN835295">
    <property type="protein sequence ID" value="CRG98317.1"/>
    <property type="molecule type" value="Genomic_DNA"/>
</dbReference>
<geneLocation type="plasmid" evidence="2">
    <name>pJIR4150</name>
</geneLocation>
<dbReference type="Pfam" id="PF08281">
    <property type="entry name" value="Sigma70_r4_2"/>
    <property type="match status" value="1"/>
</dbReference>
<feature type="domain" description="RNA polymerase sigma factor 70 region 4 type 2" evidence="1">
    <location>
        <begin position="79"/>
        <end position="129"/>
    </location>
</feature>
<accession>A0A0K2Y1Q7</accession>
<dbReference type="Gene3D" id="1.10.10.10">
    <property type="entry name" value="Winged helix-like DNA-binding domain superfamily/Winged helix DNA-binding domain"/>
    <property type="match status" value="1"/>
</dbReference>
<organism evidence="2">
    <name type="scientific">Clostridium perfringens</name>
    <dbReference type="NCBI Taxonomy" id="1502"/>
    <lineage>
        <taxon>Bacteria</taxon>
        <taxon>Bacillati</taxon>
        <taxon>Bacillota</taxon>
        <taxon>Clostridia</taxon>
        <taxon>Eubacteriales</taxon>
        <taxon>Clostridiaceae</taxon>
        <taxon>Clostridium</taxon>
    </lineage>
</organism>
<dbReference type="InterPro" id="IPR013324">
    <property type="entry name" value="RNA_pol_sigma_r3/r4-like"/>
</dbReference>
<sequence length="142" mass="17026">MKRPASPEDVQKVFDCYCKKILKNEAINIQKHYQRMNDLQISFSELTPEQLAELSTYDDYSTDYDLYKVMGYDVKIKNELLSEALQELSEEERFILLLYGLGFNDDEIADLLKIVRRTVNYKRQRGFEKVRKRMEEKQHEEE</sequence>